<organism evidence="2 3">
    <name type="scientific">Kiloniella litopenaei</name>
    <dbReference type="NCBI Taxonomy" id="1549748"/>
    <lineage>
        <taxon>Bacteria</taxon>
        <taxon>Pseudomonadati</taxon>
        <taxon>Pseudomonadota</taxon>
        <taxon>Alphaproteobacteria</taxon>
        <taxon>Rhodospirillales</taxon>
        <taxon>Kiloniellaceae</taxon>
        <taxon>Kiloniella</taxon>
    </lineage>
</organism>
<dbReference type="InterPro" id="IPR000792">
    <property type="entry name" value="Tscrpt_reg_LuxR_C"/>
</dbReference>
<sequence>MRITEEHLKFISETYDTVLDHETWTSQLGKLARMAGVGAVNILRVDPTNSVLQITQRSYPLNQKAHKEFSKDFASDEAKVLGGIGKFVPHALIAEQDLCRSIDSYENSQAPASVWKADVFGLGNRYFANLGKRDGYNDLVTFYSDQGSRVDPVFIQELVKIFAPHLVRALRLAEPLCQLESSVKSSLNALNRLSVGAVLVSKKGEILFSNDEAERILSLEDGIKRNRQQCLCIQNAGIQSVFLSLLAGCKETIAANGIASGGAIFIERHSGGDAFILEVSPACGQIEDLSRSDGTLLFLTDPACRRGITCNNLEGLYGLTKAEIEISALLAEGYSTEEISEIRKVSIATTRTQIKSIFLKTGTQKRSDLMRLILRVSVPQAL</sequence>
<dbReference type="RefSeq" id="WP_046501742.1">
    <property type="nucleotide sequence ID" value="NZ_LANI01000001.1"/>
</dbReference>
<comment type="caution">
    <text evidence="2">The sequence shown here is derived from an EMBL/GenBank/DDBJ whole genome shotgun (WGS) entry which is preliminary data.</text>
</comment>
<keyword evidence="3" id="KW-1185">Reference proteome</keyword>
<feature type="domain" description="HTH luxR-type" evidence="1">
    <location>
        <begin position="312"/>
        <end position="377"/>
    </location>
</feature>
<evidence type="ECO:0000313" key="3">
    <source>
        <dbReference type="Proteomes" id="UP000034491"/>
    </source>
</evidence>
<dbReference type="AlphaFoldDB" id="A0A0M2RFA1"/>
<dbReference type="InterPro" id="IPR016032">
    <property type="entry name" value="Sig_transdc_resp-reg_C-effctor"/>
</dbReference>
<dbReference type="PATRIC" id="fig|1549748.8.peg.194"/>
<dbReference type="Proteomes" id="UP000034491">
    <property type="component" value="Unassembled WGS sequence"/>
</dbReference>
<dbReference type="GO" id="GO:0006355">
    <property type="term" value="P:regulation of DNA-templated transcription"/>
    <property type="evidence" value="ECO:0007669"/>
    <property type="project" value="InterPro"/>
</dbReference>
<accession>A0A0M2RFA1</accession>
<dbReference type="CDD" id="cd06170">
    <property type="entry name" value="LuxR_C_like"/>
    <property type="match status" value="1"/>
</dbReference>
<evidence type="ECO:0000313" key="2">
    <source>
        <dbReference type="EMBL" id="KKJ78680.1"/>
    </source>
</evidence>
<dbReference type="SMART" id="SM00421">
    <property type="entry name" value="HTH_LUXR"/>
    <property type="match status" value="1"/>
</dbReference>
<dbReference type="Gene3D" id="1.10.10.10">
    <property type="entry name" value="Winged helix-like DNA-binding domain superfamily/Winged helix DNA-binding domain"/>
    <property type="match status" value="1"/>
</dbReference>
<dbReference type="STRING" id="1549748.WH95_00915"/>
<dbReference type="GO" id="GO:0003677">
    <property type="term" value="F:DNA binding"/>
    <property type="evidence" value="ECO:0007669"/>
    <property type="project" value="InterPro"/>
</dbReference>
<dbReference type="Pfam" id="PF00196">
    <property type="entry name" value="GerE"/>
    <property type="match status" value="1"/>
</dbReference>
<protein>
    <recommendedName>
        <fullName evidence="1">HTH luxR-type domain-containing protein</fullName>
    </recommendedName>
</protein>
<gene>
    <name evidence="2" type="ORF">WH95_00915</name>
</gene>
<name>A0A0M2RFA1_9PROT</name>
<proteinExistence type="predicted"/>
<reference evidence="2 3" key="1">
    <citation type="submission" date="2015-03" db="EMBL/GenBank/DDBJ databases">
        <title>Genome sequence of Kiloniella sp. P1-1, isolated from the gut microflora of Pacific white shrimp, Penaeus vannamei.</title>
        <authorList>
            <person name="Shao Z."/>
            <person name="Wang L."/>
            <person name="Li X."/>
        </authorList>
    </citation>
    <scope>NUCLEOTIDE SEQUENCE [LARGE SCALE GENOMIC DNA]</scope>
    <source>
        <strain evidence="2 3">P1-1</strain>
    </source>
</reference>
<dbReference type="InterPro" id="IPR036388">
    <property type="entry name" value="WH-like_DNA-bd_sf"/>
</dbReference>
<dbReference type="PROSITE" id="PS50043">
    <property type="entry name" value="HTH_LUXR_2"/>
    <property type="match status" value="1"/>
</dbReference>
<evidence type="ECO:0000259" key="1">
    <source>
        <dbReference type="PROSITE" id="PS50043"/>
    </source>
</evidence>
<dbReference type="EMBL" id="LANI01000001">
    <property type="protein sequence ID" value="KKJ78680.1"/>
    <property type="molecule type" value="Genomic_DNA"/>
</dbReference>
<dbReference type="SUPFAM" id="SSF46894">
    <property type="entry name" value="C-terminal effector domain of the bipartite response regulators"/>
    <property type="match status" value="1"/>
</dbReference>
<dbReference type="OrthoDB" id="7321545at2"/>